<evidence type="ECO:0000313" key="1">
    <source>
        <dbReference type="EMBL" id="GFY28109.1"/>
    </source>
</evidence>
<sequence length="121" mass="13767">MAITDQLKAIPISEFHQCYEEWEKRLQRCVASEGNYFEGDNAEFPGVNVPLLEEWALLPQILIDTLLNNMAARSVALSTKQVTIRFGLVPPQFRGRTPWVEDQGLSPLFLFHPSHESTPMP</sequence>
<organism evidence="1 2">
    <name type="scientific">Trichonephila clavipes</name>
    <name type="common">Golden silk orbweaver</name>
    <name type="synonym">Nephila clavipes</name>
    <dbReference type="NCBI Taxonomy" id="2585209"/>
    <lineage>
        <taxon>Eukaryota</taxon>
        <taxon>Metazoa</taxon>
        <taxon>Ecdysozoa</taxon>
        <taxon>Arthropoda</taxon>
        <taxon>Chelicerata</taxon>
        <taxon>Arachnida</taxon>
        <taxon>Araneae</taxon>
        <taxon>Araneomorphae</taxon>
        <taxon>Entelegynae</taxon>
        <taxon>Araneoidea</taxon>
        <taxon>Nephilidae</taxon>
        <taxon>Trichonephila</taxon>
    </lineage>
</organism>
<protein>
    <submittedName>
        <fullName evidence="1">Uncharacterized protein</fullName>
    </submittedName>
</protein>
<keyword evidence="2" id="KW-1185">Reference proteome</keyword>
<reference evidence="1" key="1">
    <citation type="submission" date="2020-08" db="EMBL/GenBank/DDBJ databases">
        <title>Multicomponent nature underlies the extraordinary mechanical properties of spider dragline silk.</title>
        <authorList>
            <person name="Kono N."/>
            <person name="Nakamura H."/>
            <person name="Mori M."/>
            <person name="Yoshida Y."/>
            <person name="Ohtoshi R."/>
            <person name="Malay A.D."/>
            <person name="Moran D.A.P."/>
            <person name="Tomita M."/>
            <person name="Numata K."/>
            <person name="Arakawa K."/>
        </authorList>
    </citation>
    <scope>NUCLEOTIDE SEQUENCE</scope>
</reference>
<dbReference type="AlphaFoldDB" id="A0A8X6W529"/>
<dbReference type="Proteomes" id="UP000887159">
    <property type="component" value="Unassembled WGS sequence"/>
</dbReference>
<proteinExistence type="predicted"/>
<evidence type="ECO:0000313" key="2">
    <source>
        <dbReference type="Proteomes" id="UP000887159"/>
    </source>
</evidence>
<name>A0A8X6W529_TRICX</name>
<dbReference type="EMBL" id="BMAU01021383">
    <property type="protein sequence ID" value="GFY28109.1"/>
    <property type="molecule type" value="Genomic_DNA"/>
</dbReference>
<comment type="caution">
    <text evidence="1">The sequence shown here is derived from an EMBL/GenBank/DDBJ whole genome shotgun (WGS) entry which is preliminary data.</text>
</comment>
<gene>
    <name evidence="1" type="ORF">TNCV_4394431</name>
</gene>
<accession>A0A8X6W529</accession>